<dbReference type="Pfam" id="PF00916">
    <property type="entry name" value="Sulfate_transp"/>
    <property type="match status" value="1"/>
</dbReference>
<feature type="transmembrane region" description="Helical" evidence="5">
    <location>
        <begin position="333"/>
        <end position="350"/>
    </location>
</feature>
<feature type="transmembrane region" description="Helical" evidence="5">
    <location>
        <begin position="106"/>
        <end position="127"/>
    </location>
</feature>
<feature type="transmembrane region" description="Helical" evidence="5">
    <location>
        <begin position="256"/>
        <end position="277"/>
    </location>
</feature>
<comment type="caution">
    <text evidence="7">The sequence shown here is derived from an EMBL/GenBank/DDBJ whole genome shotgun (WGS) entry which is preliminary data.</text>
</comment>
<reference evidence="7 8" key="1">
    <citation type="journal article" date="2012" name="J. Bacteriol.">
        <title>Draft Genome Sequence of Cecembia lonarensis Strain LW9T, Isolated from Lonar Lake, a Haloalkaline Lake in India.</title>
        <authorList>
            <person name="Shivaji S."/>
            <person name="Ara S."/>
            <person name="Singh A."/>
            <person name="Pinnaka A.K."/>
        </authorList>
    </citation>
    <scope>NUCLEOTIDE SEQUENCE [LARGE SCALE GENOMIC DNA]</scope>
    <source>
        <strain evidence="7 8">LW9</strain>
    </source>
</reference>
<comment type="subcellular location">
    <subcellularLocation>
        <location evidence="1">Membrane</location>
        <topology evidence="1">Multi-pass membrane protein</topology>
    </subcellularLocation>
</comment>
<dbReference type="PANTHER" id="PTHR11814">
    <property type="entry name" value="SULFATE TRANSPORTER"/>
    <property type="match status" value="1"/>
</dbReference>
<dbReference type="RefSeq" id="WP_009184453.1">
    <property type="nucleotide sequence ID" value="NZ_AMGM01000015.1"/>
</dbReference>
<evidence type="ECO:0000259" key="6">
    <source>
        <dbReference type="PROSITE" id="PS50801"/>
    </source>
</evidence>
<dbReference type="InterPro" id="IPR011547">
    <property type="entry name" value="SLC26A/SulP_dom"/>
</dbReference>
<dbReference type="PROSITE" id="PS50801">
    <property type="entry name" value="STAS"/>
    <property type="match status" value="1"/>
</dbReference>
<keyword evidence="3 5" id="KW-1133">Transmembrane helix</keyword>
<keyword evidence="8" id="KW-1185">Reference proteome</keyword>
<dbReference type="PATRIC" id="fig|1225176.3.peg.1512"/>
<name>K1LCP9_CECL9</name>
<organism evidence="7 8">
    <name type="scientific">Cecembia lonarensis (strain CCUG 58316 / KCTC 22772 / LW9)</name>
    <dbReference type="NCBI Taxonomy" id="1225176"/>
    <lineage>
        <taxon>Bacteria</taxon>
        <taxon>Pseudomonadati</taxon>
        <taxon>Bacteroidota</taxon>
        <taxon>Cytophagia</taxon>
        <taxon>Cytophagales</taxon>
        <taxon>Cyclobacteriaceae</taxon>
        <taxon>Cecembia</taxon>
    </lineage>
</organism>
<evidence type="ECO:0000313" key="8">
    <source>
        <dbReference type="Proteomes" id="UP000004478"/>
    </source>
</evidence>
<accession>K1LCP9</accession>
<feature type="transmembrane region" description="Helical" evidence="5">
    <location>
        <begin position="31"/>
        <end position="51"/>
    </location>
</feature>
<evidence type="ECO:0000256" key="3">
    <source>
        <dbReference type="ARBA" id="ARBA00022989"/>
    </source>
</evidence>
<gene>
    <name evidence="7" type="ORF">B879_01417</name>
</gene>
<dbReference type="InterPro" id="IPR002645">
    <property type="entry name" value="STAS_dom"/>
</dbReference>
<dbReference type="SUPFAM" id="SSF52091">
    <property type="entry name" value="SpoIIaa-like"/>
    <property type="match status" value="1"/>
</dbReference>
<evidence type="ECO:0000256" key="4">
    <source>
        <dbReference type="ARBA" id="ARBA00023136"/>
    </source>
</evidence>
<keyword evidence="2 5" id="KW-0812">Transmembrane</keyword>
<feature type="transmembrane region" description="Helical" evidence="5">
    <location>
        <begin position="57"/>
        <end position="73"/>
    </location>
</feature>
<dbReference type="Pfam" id="PF01740">
    <property type="entry name" value="STAS"/>
    <property type="match status" value="1"/>
</dbReference>
<dbReference type="EMBL" id="AMGM01000015">
    <property type="protein sequence ID" value="EKB49992.1"/>
    <property type="molecule type" value="Genomic_DNA"/>
</dbReference>
<protein>
    <submittedName>
        <fullName evidence="7">High affinity sulfate transporter 1</fullName>
    </submittedName>
</protein>
<sequence length="581" mass="63064">MNKSITNTIKGFLPILEWLPNYKKTDLQGDLSAGLTVGIMLIPQGMAYAMLAGLEPIHGLYAVTVPLLLYAIFGTSRQLAVGPVAMVSLLTAAGIASLNADSPEQYLLYALSLAFLVGLIQFGMGVLRLGFVVNFLSHPVISGFTSAAAIIIGLSQIKHLFRINLPNSEHIQEMVVAIAQNIGDIHWLTFGIGVVGIIIIKYGKKIHKSFPAPLVAVIVGIALVSGFDLTNQGVRIVGDVPSGLPTLSSPSFDMEVWNTLLPIALTISLVGFAESFAVAKTIQAKHKNYKLDANQELIGLGMANFGAAFFRGYPVTGGFSRTAVNNDAGARTGLAAIISSILIVLTLLFFTGLFYNLPSAILAAVVLVAVSGLIDYKEPIHLWHKDKSDFAMLIATFLITLTLGIETGIIAGMVLSLIVVIYRASRPHMARLGRVPGTNIFRNVSRFKDLEERDELLMVRIDGPIYFANIEFIKGKLDKWIAGKKDKVNMIVFNMESVTNIDSTGAHELNEWILAWRKSGIDVCMSSIKGPVRDVLNRWGILECVGADHVFLDDNSAVSAYDKDIDLELLDKYSPYATQTN</sequence>
<evidence type="ECO:0000313" key="7">
    <source>
        <dbReference type="EMBL" id="EKB49992.1"/>
    </source>
</evidence>
<keyword evidence="4 5" id="KW-0472">Membrane</keyword>
<feature type="transmembrane region" description="Helical" evidence="5">
    <location>
        <begin position="357"/>
        <end position="374"/>
    </location>
</feature>
<dbReference type="InterPro" id="IPR001902">
    <property type="entry name" value="SLC26A/SulP_fam"/>
</dbReference>
<dbReference type="Proteomes" id="UP000004478">
    <property type="component" value="Unassembled WGS sequence"/>
</dbReference>
<dbReference type="AlphaFoldDB" id="K1LCP9"/>
<evidence type="ECO:0000256" key="5">
    <source>
        <dbReference type="SAM" id="Phobius"/>
    </source>
</evidence>
<dbReference type="GO" id="GO:0016020">
    <property type="term" value="C:membrane"/>
    <property type="evidence" value="ECO:0007669"/>
    <property type="project" value="UniProtKB-SubCell"/>
</dbReference>
<dbReference type="OrthoDB" id="9771198at2"/>
<dbReference type="CDD" id="cd07042">
    <property type="entry name" value="STAS_SulP_like_sulfate_transporter"/>
    <property type="match status" value="1"/>
</dbReference>
<dbReference type="NCBIfam" id="TIGR00815">
    <property type="entry name" value="sulP"/>
    <property type="match status" value="1"/>
</dbReference>
<feature type="transmembrane region" description="Helical" evidence="5">
    <location>
        <begin position="139"/>
        <end position="157"/>
    </location>
</feature>
<evidence type="ECO:0000256" key="2">
    <source>
        <dbReference type="ARBA" id="ARBA00022692"/>
    </source>
</evidence>
<feature type="transmembrane region" description="Helical" evidence="5">
    <location>
        <begin position="80"/>
        <end position="100"/>
    </location>
</feature>
<evidence type="ECO:0000256" key="1">
    <source>
        <dbReference type="ARBA" id="ARBA00004141"/>
    </source>
</evidence>
<feature type="transmembrane region" description="Helical" evidence="5">
    <location>
        <begin position="394"/>
        <end position="422"/>
    </location>
</feature>
<dbReference type="InterPro" id="IPR036513">
    <property type="entry name" value="STAS_dom_sf"/>
</dbReference>
<feature type="transmembrane region" description="Helical" evidence="5">
    <location>
        <begin position="297"/>
        <end position="313"/>
    </location>
</feature>
<feature type="domain" description="STAS" evidence="6">
    <location>
        <begin position="446"/>
        <end position="561"/>
    </location>
</feature>
<dbReference type="Gene3D" id="3.30.750.24">
    <property type="entry name" value="STAS domain"/>
    <property type="match status" value="1"/>
</dbReference>
<dbReference type="GO" id="GO:0055085">
    <property type="term" value="P:transmembrane transport"/>
    <property type="evidence" value="ECO:0007669"/>
    <property type="project" value="InterPro"/>
</dbReference>
<proteinExistence type="predicted"/>
<feature type="transmembrane region" description="Helical" evidence="5">
    <location>
        <begin position="185"/>
        <end position="203"/>
    </location>
</feature>
<feature type="transmembrane region" description="Helical" evidence="5">
    <location>
        <begin position="210"/>
        <end position="227"/>
    </location>
</feature>